<feature type="coiled-coil region" evidence="1">
    <location>
        <begin position="341"/>
        <end position="429"/>
    </location>
</feature>
<reference evidence="2" key="1">
    <citation type="submission" date="2020-02" db="EMBL/GenBank/DDBJ databases">
        <authorList>
            <person name="Scholz U."/>
            <person name="Mascher M."/>
            <person name="Fiebig A."/>
        </authorList>
    </citation>
    <scope>NUCLEOTIDE SEQUENCE</scope>
</reference>
<dbReference type="PANTHER" id="PTHR36390:SF1">
    <property type="entry name" value="MYOSIN HEAVY CHAIN-LIKE PROTEIN"/>
    <property type="match status" value="1"/>
</dbReference>
<evidence type="ECO:0000313" key="3">
    <source>
        <dbReference type="Proteomes" id="UP000663760"/>
    </source>
</evidence>
<dbReference type="AlphaFoldDB" id="A0A7I8KQY6"/>
<feature type="coiled-coil region" evidence="1">
    <location>
        <begin position="116"/>
        <end position="164"/>
    </location>
</feature>
<evidence type="ECO:0000313" key="2">
    <source>
        <dbReference type="EMBL" id="CAA7399375.1"/>
    </source>
</evidence>
<sequence length="462" mass="53302">MPNGLVSANGYSGDEEELLQLEKICRELRKEKEMLQELLLHERSINAELIKRFESDAIVVSEARSRDKKYIDELERKLRNCSQEIGFLQDQLNLRSTEVTYLGEQVHSLELKVGEASKLHEEISLLKEEVAQYDSQQTFFMFELEQKEAELLKSRQQISNLEAVMSSDTLEYQCEIETMKLEILSLEQRCCIAEKLCEQATQEKTRMDALFEEHGVHVEGTQHTINCLEKENEESCGKLRTIEGKTEIPLWKAQTQHNEWMNNCWTTMPVSRRSDKDLLLKPTDSLCSPNDSGSNLLFSPQHCRLVLPSFSQAVTYEEVSNPFLSKLVLPTAWDNCVKDEMERMSIQIRESDQLIGQLKDELREVKLRAKEEAEDLAQEMAELRYQTMGMLEEECKRRACIEEASIRRIQELEAQVSNEKSQSVLATKNSHDVEEQAEARSTEIQRLQDACGECILHTQPMG</sequence>
<organism evidence="2 3">
    <name type="scientific">Spirodela intermedia</name>
    <name type="common">Intermediate duckweed</name>
    <dbReference type="NCBI Taxonomy" id="51605"/>
    <lineage>
        <taxon>Eukaryota</taxon>
        <taxon>Viridiplantae</taxon>
        <taxon>Streptophyta</taxon>
        <taxon>Embryophyta</taxon>
        <taxon>Tracheophyta</taxon>
        <taxon>Spermatophyta</taxon>
        <taxon>Magnoliopsida</taxon>
        <taxon>Liliopsida</taxon>
        <taxon>Araceae</taxon>
        <taxon>Lemnoideae</taxon>
        <taxon>Spirodela</taxon>
    </lineage>
</organism>
<keyword evidence="1" id="KW-0175">Coiled coil</keyword>
<feature type="coiled-coil region" evidence="1">
    <location>
        <begin position="11"/>
        <end position="41"/>
    </location>
</feature>
<name>A0A7I8KQY6_SPIIN</name>
<dbReference type="PANTHER" id="PTHR36390">
    <property type="entry name" value="MYOSIN HEAVY CHAIN-LIKE PROTEIN"/>
    <property type="match status" value="1"/>
</dbReference>
<keyword evidence="3" id="KW-1185">Reference proteome</keyword>
<dbReference type="EMBL" id="LR746270">
    <property type="protein sequence ID" value="CAA7399375.1"/>
    <property type="molecule type" value="Genomic_DNA"/>
</dbReference>
<gene>
    <name evidence="2" type="ORF">SI8410_07010045</name>
</gene>
<evidence type="ECO:0000256" key="1">
    <source>
        <dbReference type="SAM" id="Coils"/>
    </source>
</evidence>
<proteinExistence type="predicted"/>
<dbReference type="Proteomes" id="UP000663760">
    <property type="component" value="Chromosome 7"/>
</dbReference>
<protein>
    <submittedName>
        <fullName evidence="2">Uncharacterized protein</fullName>
    </submittedName>
</protein>
<accession>A0A7I8KQY6</accession>
<dbReference type="OrthoDB" id="2020741at2759"/>